<organism evidence="2 3">
    <name type="scientific">Amycolatopsis marina</name>
    <dbReference type="NCBI Taxonomy" id="490629"/>
    <lineage>
        <taxon>Bacteria</taxon>
        <taxon>Bacillati</taxon>
        <taxon>Actinomycetota</taxon>
        <taxon>Actinomycetes</taxon>
        <taxon>Pseudonocardiales</taxon>
        <taxon>Pseudonocardiaceae</taxon>
        <taxon>Amycolatopsis</taxon>
    </lineage>
</organism>
<dbReference type="InterPro" id="IPR021215">
    <property type="entry name" value="DUF2752"/>
</dbReference>
<dbReference type="EMBL" id="FOKG01000007">
    <property type="protein sequence ID" value="SFB28180.1"/>
    <property type="molecule type" value="Genomic_DNA"/>
</dbReference>
<gene>
    <name evidence="2" type="ORF">SAMN05216266_107221</name>
</gene>
<reference evidence="3" key="1">
    <citation type="submission" date="2016-10" db="EMBL/GenBank/DDBJ databases">
        <authorList>
            <person name="Varghese N."/>
            <person name="Submissions S."/>
        </authorList>
    </citation>
    <scope>NUCLEOTIDE SEQUENCE [LARGE SCALE GENOMIC DNA]</scope>
    <source>
        <strain evidence="3">CGMCC 4.3568</strain>
    </source>
</reference>
<evidence type="ECO:0000313" key="3">
    <source>
        <dbReference type="Proteomes" id="UP000243799"/>
    </source>
</evidence>
<feature type="transmembrane region" description="Helical" evidence="1">
    <location>
        <begin position="88"/>
        <end position="106"/>
    </location>
</feature>
<protein>
    <recommendedName>
        <fullName evidence="4">DUF2752 domain-containing protein</fullName>
    </recommendedName>
</protein>
<keyword evidence="3" id="KW-1185">Reference proteome</keyword>
<proteinExistence type="predicted"/>
<feature type="transmembrane region" description="Helical" evidence="1">
    <location>
        <begin position="126"/>
        <end position="148"/>
    </location>
</feature>
<evidence type="ECO:0000313" key="2">
    <source>
        <dbReference type="EMBL" id="SFB28180.1"/>
    </source>
</evidence>
<dbReference type="STRING" id="490629.SAMN05216266_107221"/>
<feature type="transmembrane region" description="Helical" evidence="1">
    <location>
        <begin position="21"/>
        <end position="41"/>
    </location>
</feature>
<keyword evidence="1" id="KW-0812">Transmembrane</keyword>
<keyword evidence="1" id="KW-1133">Transmembrane helix</keyword>
<accession>A0A1I0ZUR0</accession>
<dbReference type="AlphaFoldDB" id="A0A1I0ZUR0"/>
<sequence>MTAGVYTGVPASGWRSRLSALAPPMGVVGAAAVGCAVIALADPTTPGGILPTCPTKAFFGIVCPGCGALRMIYSVLHGDIPAAMHYNAVSLAVLVLFAWSTIAWTAGRLRGSWVASWLHWRWTPLATGVVVGVWAVVRNLPFAPFLALRV</sequence>
<evidence type="ECO:0008006" key="4">
    <source>
        <dbReference type="Google" id="ProtNLM"/>
    </source>
</evidence>
<dbReference type="Proteomes" id="UP000243799">
    <property type="component" value="Unassembled WGS sequence"/>
</dbReference>
<keyword evidence="1" id="KW-0472">Membrane</keyword>
<feature type="transmembrane region" description="Helical" evidence="1">
    <location>
        <begin position="57"/>
        <end position="76"/>
    </location>
</feature>
<dbReference type="RefSeq" id="WP_218160343.1">
    <property type="nucleotide sequence ID" value="NZ_FOKG01000007.1"/>
</dbReference>
<evidence type="ECO:0000256" key="1">
    <source>
        <dbReference type="SAM" id="Phobius"/>
    </source>
</evidence>
<name>A0A1I0ZUR0_9PSEU</name>
<dbReference type="Pfam" id="PF10825">
    <property type="entry name" value="DUF2752"/>
    <property type="match status" value="1"/>
</dbReference>